<evidence type="ECO:0000313" key="1">
    <source>
        <dbReference type="EMBL" id="MBB5173359.1"/>
    </source>
</evidence>
<dbReference type="EMBL" id="JACHHB010000006">
    <property type="protein sequence ID" value="MBB5173359.1"/>
    <property type="molecule type" value="Genomic_DNA"/>
</dbReference>
<gene>
    <name evidence="1" type="ORF">HNQ41_001546</name>
</gene>
<name>A0A840QPS4_9BACI</name>
<dbReference type="AlphaFoldDB" id="A0A840QPS4"/>
<organism evidence="1 2">
    <name type="scientific">Texcoconibacillus texcoconensis</name>
    <dbReference type="NCBI Taxonomy" id="1095777"/>
    <lineage>
        <taxon>Bacteria</taxon>
        <taxon>Bacillati</taxon>
        <taxon>Bacillota</taxon>
        <taxon>Bacilli</taxon>
        <taxon>Bacillales</taxon>
        <taxon>Bacillaceae</taxon>
        <taxon>Texcoconibacillus</taxon>
    </lineage>
</organism>
<accession>A0A840QPS4</accession>
<dbReference type="RefSeq" id="WP_184663815.1">
    <property type="nucleotide sequence ID" value="NZ_JACHHB010000006.1"/>
</dbReference>
<protein>
    <submittedName>
        <fullName evidence="1">Uncharacterized protein</fullName>
    </submittedName>
</protein>
<comment type="caution">
    <text evidence="1">The sequence shown here is derived from an EMBL/GenBank/DDBJ whole genome shotgun (WGS) entry which is preliminary data.</text>
</comment>
<reference evidence="1 2" key="1">
    <citation type="submission" date="2020-08" db="EMBL/GenBank/DDBJ databases">
        <title>Genomic Encyclopedia of Type Strains, Phase IV (KMG-IV): sequencing the most valuable type-strain genomes for metagenomic binning, comparative biology and taxonomic classification.</title>
        <authorList>
            <person name="Goeker M."/>
        </authorList>
    </citation>
    <scope>NUCLEOTIDE SEQUENCE [LARGE SCALE GENOMIC DNA]</scope>
    <source>
        <strain evidence="1 2">DSM 24696</strain>
    </source>
</reference>
<keyword evidence="2" id="KW-1185">Reference proteome</keyword>
<proteinExistence type="predicted"/>
<sequence length="64" mass="7429">MNSSLDKTKAIELAEKFGIQVSFDNPESGVFLNNKENNQMTKYELEEFLPELKGFDKDFIVIRK</sequence>
<evidence type="ECO:0000313" key="2">
    <source>
        <dbReference type="Proteomes" id="UP000551878"/>
    </source>
</evidence>
<dbReference type="Proteomes" id="UP000551878">
    <property type="component" value="Unassembled WGS sequence"/>
</dbReference>